<dbReference type="PANTHER" id="PTHR34406">
    <property type="entry name" value="PROTEIN YCEI"/>
    <property type="match status" value="1"/>
</dbReference>
<feature type="chain" id="PRO_5037528675" evidence="1">
    <location>
        <begin position="22"/>
        <end position="181"/>
    </location>
</feature>
<reference evidence="3" key="1">
    <citation type="submission" date="2021-03" db="EMBL/GenBank/DDBJ databases">
        <title>Fibrella sp. HMF5335 genome sequencing and assembly.</title>
        <authorList>
            <person name="Kang H."/>
            <person name="Kim H."/>
            <person name="Bae S."/>
            <person name="Joh K."/>
        </authorList>
    </citation>
    <scope>NUCLEOTIDE SEQUENCE</scope>
    <source>
        <strain evidence="3">HMF5335</strain>
    </source>
</reference>
<dbReference type="AlphaFoldDB" id="A0A939GIP5"/>
<dbReference type="InterPro" id="IPR007372">
    <property type="entry name" value="Lipid/polyisoprenoid-bd_YceI"/>
</dbReference>
<feature type="signal peptide" evidence="1">
    <location>
        <begin position="1"/>
        <end position="21"/>
    </location>
</feature>
<dbReference type="RefSeq" id="WP_207364715.1">
    <property type="nucleotide sequence ID" value="NZ_JAFMYV010000005.1"/>
</dbReference>
<dbReference type="Proteomes" id="UP000664034">
    <property type="component" value="Unassembled WGS sequence"/>
</dbReference>
<dbReference type="SMART" id="SM00867">
    <property type="entry name" value="YceI"/>
    <property type="match status" value="1"/>
</dbReference>
<dbReference type="InterPro" id="IPR036761">
    <property type="entry name" value="TTHA0802/YceI-like_sf"/>
</dbReference>
<accession>A0A939GIP5</accession>
<organism evidence="3 4">
    <name type="scientific">Fibrella rubiginis</name>
    <dbReference type="NCBI Taxonomy" id="2817060"/>
    <lineage>
        <taxon>Bacteria</taxon>
        <taxon>Pseudomonadati</taxon>
        <taxon>Bacteroidota</taxon>
        <taxon>Cytophagia</taxon>
        <taxon>Cytophagales</taxon>
        <taxon>Spirosomataceae</taxon>
        <taxon>Fibrella</taxon>
    </lineage>
</organism>
<dbReference type="PANTHER" id="PTHR34406:SF1">
    <property type="entry name" value="PROTEIN YCEI"/>
    <property type="match status" value="1"/>
</dbReference>
<name>A0A939GIP5_9BACT</name>
<gene>
    <name evidence="3" type="ORF">J2I47_11420</name>
</gene>
<keyword evidence="4" id="KW-1185">Reference proteome</keyword>
<proteinExistence type="predicted"/>
<sequence>MKLFAMCLLVSIVLAFKPVLAPRKLVADKTKSTVTYSMVHPMHKWDGVSHDVNAAMIYDEATKQIQNVAVAIRVATFDSQNQNRDSHMIEVLEGLKYPNVTFSSQDVKTNPDGSLTANGKLTFHNVTKPVSVKVTRRDVNGQMVMDGKFDLKLTDYGIERPSLLGLATEDQFSLAFSLAFK</sequence>
<keyword evidence="1" id="KW-0732">Signal</keyword>
<evidence type="ECO:0000256" key="1">
    <source>
        <dbReference type="SAM" id="SignalP"/>
    </source>
</evidence>
<dbReference type="Pfam" id="PF04264">
    <property type="entry name" value="YceI"/>
    <property type="match status" value="1"/>
</dbReference>
<evidence type="ECO:0000313" key="4">
    <source>
        <dbReference type="Proteomes" id="UP000664034"/>
    </source>
</evidence>
<feature type="domain" description="Lipid/polyisoprenoid-binding YceI-like" evidence="2">
    <location>
        <begin position="24"/>
        <end position="179"/>
    </location>
</feature>
<dbReference type="SUPFAM" id="SSF101874">
    <property type="entry name" value="YceI-like"/>
    <property type="match status" value="1"/>
</dbReference>
<evidence type="ECO:0000259" key="2">
    <source>
        <dbReference type="SMART" id="SM00867"/>
    </source>
</evidence>
<protein>
    <submittedName>
        <fullName evidence="3">YceI family protein</fullName>
    </submittedName>
</protein>
<dbReference type="EMBL" id="JAFMYV010000005">
    <property type="protein sequence ID" value="MBO0937157.1"/>
    <property type="molecule type" value="Genomic_DNA"/>
</dbReference>
<evidence type="ECO:0000313" key="3">
    <source>
        <dbReference type="EMBL" id="MBO0937157.1"/>
    </source>
</evidence>
<dbReference type="Gene3D" id="2.40.128.110">
    <property type="entry name" value="Lipid/polyisoprenoid-binding, YceI-like"/>
    <property type="match status" value="1"/>
</dbReference>
<comment type="caution">
    <text evidence="3">The sequence shown here is derived from an EMBL/GenBank/DDBJ whole genome shotgun (WGS) entry which is preliminary data.</text>
</comment>